<proteinExistence type="predicted"/>
<reference evidence="1" key="1">
    <citation type="submission" date="2020-05" db="EMBL/GenBank/DDBJ databases">
        <authorList>
            <person name="Chiriac C."/>
            <person name="Salcher M."/>
            <person name="Ghai R."/>
            <person name="Kavagutti S V."/>
        </authorList>
    </citation>
    <scope>NUCLEOTIDE SEQUENCE</scope>
</reference>
<organism evidence="1">
    <name type="scientific">uncultured Caudovirales phage</name>
    <dbReference type="NCBI Taxonomy" id="2100421"/>
    <lineage>
        <taxon>Viruses</taxon>
        <taxon>Duplodnaviria</taxon>
        <taxon>Heunggongvirae</taxon>
        <taxon>Uroviricota</taxon>
        <taxon>Caudoviricetes</taxon>
        <taxon>Peduoviridae</taxon>
        <taxon>Maltschvirus</taxon>
        <taxon>Maltschvirus maltsch</taxon>
    </lineage>
</organism>
<accession>A0A6J7WVJ5</accession>
<evidence type="ECO:0000313" key="1">
    <source>
        <dbReference type="EMBL" id="CAB5222006.1"/>
    </source>
</evidence>
<dbReference type="InterPro" id="IPR027417">
    <property type="entry name" value="P-loop_NTPase"/>
</dbReference>
<sequence length="295" mass="32920">MNTEIKFIDGKFVGYVNGKAVVKSTSKYYVQRQLKGQALAFKETPVVESEFGINQRFSFVEQMVDMIVQKTLPSAVITGEGGLGKSYTVLKSLEKNGFTNITDLANFEVGAKVNKSKSYTVVKGYSTAKGLYRTLFENNGMVIVFDDCDSILKDDVARNLLKGALDSYSKRYISWNADMRDEDLPRSFEFTGSIVFVSNMNLEKIDQAIRTRSLVVDLSMTEGQKLERMEVIANSDEFLPEISPVSKSLALEFLKSNVNKIPNMSLRSLIAVTKIANTGNPEWKSLAKYVLTQGN</sequence>
<name>A0A6J7WVJ5_9CAUD</name>
<protein>
    <recommendedName>
        <fullName evidence="2">AAA domain containing protein</fullName>
    </recommendedName>
</protein>
<evidence type="ECO:0008006" key="2">
    <source>
        <dbReference type="Google" id="ProtNLM"/>
    </source>
</evidence>
<dbReference type="EMBL" id="LR798294">
    <property type="protein sequence ID" value="CAB5222006.1"/>
    <property type="molecule type" value="Genomic_DNA"/>
</dbReference>
<dbReference type="Gene3D" id="3.40.50.300">
    <property type="entry name" value="P-loop containing nucleotide triphosphate hydrolases"/>
    <property type="match status" value="1"/>
</dbReference>
<gene>
    <name evidence="1" type="ORF">UFOVP242_220</name>
</gene>
<dbReference type="SUPFAM" id="SSF52540">
    <property type="entry name" value="P-loop containing nucleoside triphosphate hydrolases"/>
    <property type="match status" value="1"/>
</dbReference>